<protein>
    <submittedName>
        <fullName evidence="1">Uncharacterized protein</fullName>
    </submittedName>
</protein>
<sequence length="170" mass="19201">MSTVPSDLVNIPADLAEKELKLGFKNIKEKCATGLWITSQPVPTLKPHRLYCLHFFLKREGPGQVRAISNSNSFVRGARGLTPETSSCVVILLTSRLPAFVARETEKLFNKNRGRHVLLRWSCKLVQFNFAWRIFTVCKCKTTLTISKQEQHAAELQAQCCCMLLASSYK</sequence>
<reference evidence="1" key="1">
    <citation type="submission" date="2014-09" db="EMBL/GenBank/DDBJ databases">
        <authorList>
            <person name="Magalhaes I.L.F."/>
            <person name="Oliveira U."/>
            <person name="Santos F.R."/>
            <person name="Vidigal T.H.D.A."/>
            <person name="Brescovit A.D."/>
            <person name="Santos A.J."/>
        </authorList>
    </citation>
    <scope>NUCLEOTIDE SEQUENCE</scope>
    <source>
        <tissue evidence="1">Shoot tissue taken approximately 20 cm above the soil surface</tissue>
    </source>
</reference>
<name>A0A0A8YZH6_ARUDO</name>
<proteinExistence type="predicted"/>
<evidence type="ECO:0000313" key="1">
    <source>
        <dbReference type="EMBL" id="JAD28002.1"/>
    </source>
</evidence>
<dbReference type="EMBL" id="GBRH01269893">
    <property type="protein sequence ID" value="JAD28002.1"/>
    <property type="molecule type" value="Transcribed_RNA"/>
</dbReference>
<accession>A0A0A8YZH6</accession>
<organism evidence="1">
    <name type="scientific">Arundo donax</name>
    <name type="common">Giant reed</name>
    <name type="synonym">Donax arundinaceus</name>
    <dbReference type="NCBI Taxonomy" id="35708"/>
    <lineage>
        <taxon>Eukaryota</taxon>
        <taxon>Viridiplantae</taxon>
        <taxon>Streptophyta</taxon>
        <taxon>Embryophyta</taxon>
        <taxon>Tracheophyta</taxon>
        <taxon>Spermatophyta</taxon>
        <taxon>Magnoliopsida</taxon>
        <taxon>Liliopsida</taxon>
        <taxon>Poales</taxon>
        <taxon>Poaceae</taxon>
        <taxon>PACMAD clade</taxon>
        <taxon>Arundinoideae</taxon>
        <taxon>Arundineae</taxon>
        <taxon>Arundo</taxon>
    </lineage>
</organism>
<reference evidence="1" key="2">
    <citation type="journal article" date="2015" name="Data Brief">
        <title>Shoot transcriptome of the giant reed, Arundo donax.</title>
        <authorList>
            <person name="Barrero R.A."/>
            <person name="Guerrero F.D."/>
            <person name="Moolhuijzen P."/>
            <person name="Goolsby J.A."/>
            <person name="Tidwell J."/>
            <person name="Bellgard S.E."/>
            <person name="Bellgard M.I."/>
        </authorList>
    </citation>
    <scope>NUCLEOTIDE SEQUENCE</scope>
    <source>
        <tissue evidence="1">Shoot tissue taken approximately 20 cm above the soil surface</tissue>
    </source>
</reference>
<dbReference type="AlphaFoldDB" id="A0A0A8YZH6"/>